<sequence length="486" mass="53642">MLPPLPRLSDYDISPHNGFLPAEVPLEILPAPYYKPWETVARNLQSLILSKRLRQIVDALPILSTDLLLTEPEWRRAYSLLGFIAHAYIWGGATPSDTVPPSVSIPFLQTCQHLELPAVATYAGVVLWNWRPLFTGEAIDSLDNLSTLMTFTGSLDESWFYLVSTAIEATAGPIIPMMVEAIGAARCKDSATVTECLRSFAERLDDLGALLERMYESCDPHVFYHRIRPFLAGSKNMASAGLPNGVMFDDNTGTQPYVQFSGGSNAQSSVIQFFDIVLGVEHRPTGEKRADSSDSEGPVPAPTHNFIVEMRKYMPGPHRRFLEHMESIANIREYVAGNRKNRALVIAFDAALAMLRALRDKHIQMVSRYIIVKSRESRSNSRSLSPKQAAGQVMNIANALHRGDSRKLRGTGGTALISFLKQARDETGEPAIDAWARRLLNNGPAAFNDGVARLGKMNEHLDGEVEIVGLAGTWSVDDSEGGICHW</sequence>
<evidence type="ECO:0000256" key="3">
    <source>
        <dbReference type="ARBA" id="ARBA00023004"/>
    </source>
</evidence>
<keyword evidence="3 4" id="KW-0408">Iron</keyword>
<dbReference type="FunFam" id="1.20.58.480:FF:000004">
    <property type="entry name" value="Indoleamine 2,3-dioxygenase subfamily"/>
    <property type="match status" value="1"/>
</dbReference>
<evidence type="ECO:0000256" key="5">
    <source>
        <dbReference type="RuleBase" id="RU369119"/>
    </source>
</evidence>
<keyword evidence="4 5" id="KW-0349">Heme</keyword>
<dbReference type="Pfam" id="PF01231">
    <property type="entry name" value="IDO"/>
    <property type="match status" value="1"/>
</dbReference>
<dbReference type="GO" id="GO:0020037">
    <property type="term" value="F:heme binding"/>
    <property type="evidence" value="ECO:0007669"/>
    <property type="project" value="UniProtKB-UniRule"/>
</dbReference>
<dbReference type="GO" id="GO:0033754">
    <property type="term" value="F:indoleamine 2,3-dioxygenase activity"/>
    <property type="evidence" value="ECO:0007669"/>
    <property type="project" value="UniProtKB-EC"/>
</dbReference>
<dbReference type="GO" id="GO:0046872">
    <property type="term" value="F:metal ion binding"/>
    <property type="evidence" value="ECO:0007669"/>
    <property type="project" value="UniProtKB-UniRule"/>
</dbReference>
<comment type="catalytic activity">
    <reaction evidence="5">
        <text>L-tryptophan + O2 = N-formyl-L-kynurenine</text>
        <dbReference type="Rhea" id="RHEA:24536"/>
        <dbReference type="ChEBI" id="CHEBI:15379"/>
        <dbReference type="ChEBI" id="CHEBI:57912"/>
        <dbReference type="ChEBI" id="CHEBI:58629"/>
    </reaction>
</comment>
<evidence type="ECO:0000256" key="1">
    <source>
        <dbReference type="ARBA" id="ARBA00007119"/>
    </source>
</evidence>
<dbReference type="GO" id="GO:0005737">
    <property type="term" value="C:cytoplasm"/>
    <property type="evidence" value="ECO:0007669"/>
    <property type="project" value="TreeGrafter"/>
</dbReference>
<dbReference type="EC" id="1.13.11.52" evidence="5"/>
<dbReference type="GO" id="GO:0019441">
    <property type="term" value="P:L-tryptophan catabolic process to kynurenine"/>
    <property type="evidence" value="ECO:0007669"/>
    <property type="project" value="UniProtKB-UniRule"/>
</dbReference>
<evidence type="ECO:0000256" key="2">
    <source>
        <dbReference type="ARBA" id="ARBA00022723"/>
    </source>
</evidence>
<feature type="binding site" description="proximal binding residue" evidence="4">
    <location>
        <position position="362"/>
    </location>
    <ligand>
        <name>heme b</name>
        <dbReference type="ChEBI" id="CHEBI:60344"/>
    </ligand>
    <ligandPart>
        <name>Fe</name>
        <dbReference type="ChEBI" id="CHEBI:18248"/>
    </ligandPart>
</feature>
<dbReference type="AlphaFoldDB" id="A0A6A6T2M3"/>
<gene>
    <name evidence="6" type="ORF">K491DRAFT_718642</name>
</gene>
<accession>A0A6A6T2M3</accession>
<evidence type="ECO:0000313" key="6">
    <source>
        <dbReference type="EMBL" id="KAF2652784.1"/>
    </source>
</evidence>
<evidence type="ECO:0000256" key="4">
    <source>
        <dbReference type="PIRSR" id="PIRSR600898-1"/>
    </source>
</evidence>
<dbReference type="EMBL" id="MU004394">
    <property type="protein sequence ID" value="KAF2652784.1"/>
    <property type="molecule type" value="Genomic_DNA"/>
</dbReference>
<dbReference type="InterPro" id="IPR037217">
    <property type="entry name" value="Trp/Indoleamine_2_3_dOase-like"/>
</dbReference>
<keyword evidence="2 4" id="KW-0479">Metal-binding</keyword>
<reference evidence="6" key="1">
    <citation type="journal article" date="2020" name="Stud. Mycol.">
        <title>101 Dothideomycetes genomes: a test case for predicting lifestyles and emergence of pathogens.</title>
        <authorList>
            <person name="Haridas S."/>
            <person name="Albert R."/>
            <person name="Binder M."/>
            <person name="Bloem J."/>
            <person name="Labutti K."/>
            <person name="Salamov A."/>
            <person name="Andreopoulos B."/>
            <person name="Baker S."/>
            <person name="Barry K."/>
            <person name="Bills G."/>
            <person name="Bluhm B."/>
            <person name="Cannon C."/>
            <person name="Castanera R."/>
            <person name="Culley D."/>
            <person name="Daum C."/>
            <person name="Ezra D."/>
            <person name="Gonzalez J."/>
            <person name="Henrissat B."/>
            <person name="Kuo A."/>
            <person name="Liang C."/>
            <person name="Lipzen A."/>
            <person name="Lutzoni F."/>
            <person name="Magnuson J."/>
            <person name="Mondo S."/>
            <person name="Nolan M."/>
            <person name="Ohm R."/>
            <person name="Pangilinan J."/>
            <person name="Park H.-J."/>
            <person name="Ramirez L."/>
            <person name="Alfaro M."/>
            <person name="Sun H."/>
            <person name="Tritt A."/>
            <person name="Yoshinaga Y."/>
            <person name="Zwiers L.-H."/>
            <person name="Turgeon B."/>
            <person name="Goodwin S."/>
            <person name="Spatafora J."/>
            <person name="Crous P."/>
            <person name="Grigoriev I."/>
        </authorList>
    </citation>
    <scope>NUCLEOTIDE SEQUENCE</scope>
    <source>
        <strain evidence="6">CBS 122681</strain>
    </source>
</reference>
<name>A0A6A6T2M3_9PLEO</name>
<dbReference type="GO" id="GO:0034354">
    <property type="term" value="P:'de novo' NAD+ biosynthetic process from L-tryptophan"/>
    <property type="evidence" value="ECO:0007669"/>
    <property type="project" value="TreeGrafter"/>
</dbReference>
<dbReference type="PANTHER" id="PTHR28657">
    <property type="entry name" value="INDOLEAMINE 2,3-DIOXYGENASE"/>
    <property type="match status" value="1"/>
</dbReference>
<organism evidence="6 7">
    <name type="scientific">Lophiostoma macrostomum CBS 122681</name>
    <dbReference type="NCBI Taxonomy" id="1314788"/>
    <lineage>
        <taxon>Eukaryota</taxon>
        <taxon>Fungi</taxon>
        <taxon>Dikarya</taxon>
        <taxon>Ascomycota</taxon>
        <taxon>Pezizomycotina</taxon>
        <taxon>Dothideomycetes</taxon>
        <taxon>Pleosporomycetidae</taxon>
        <taxon>Pleosporales</taxon>
        <taxon>Lophiostomataceae</taxon>
        <taxon>Lophiostoma</taxon>
    </lineage>
</organism>
<keyword evidence="5 6" id="KW-0223">Dioxygenase</keyword>
<evidence type="ECO:0000313" key="7">
    <source>
        <dbReference type="Proteomes" id="UP000799324"/>
    </source>
</evidence>
<dbReference type="Gene3D" id="1.20.58.480">
    <property type="match status" value="1"/>
</dbReference>
<proteinExistence type="inferred from homology"/>
<dbReference type="PROSITE" id="PS00876">
    <property type="entry name" value="IDO_1"/>
    <property type="match status" value="1"/>
</dbReference>
<comment type="similarity">
    <text evidence="1 5">Belongs to the indoleamine 2,3-dioxygenase family.</text>
</comment>
<protein>
    <recommendedName>
        <fullName evidence="5">Indoleamine 2,3-dioxygenase</fullName>
        <ecNumber evidence="5">1.13.11.52</ecNumber>
    </recommendedName>
</protein>
<dbReference type="OrthoDB" id="540174at2759"/>
<dbReference type="InterPro" id="IPR000898">
    <property type="entry name" value="Indolamine_dOase"/>
</dbReference>
<dbReference type="SUPFAM" id="SSF140959">
    <property type="entry name" value="Indolic compounds 2,3-dioxygenase-like"/>
    <property type="match status" value="1"/>
</dbReference>
<dbReference type="PANTHER" id="PTHR28657:SF5">
    <property type="entry name" value="INDOLEAMINE 2,3-DIOXYGENASE"/>
    <property type="match status" value="1"/>
</dbReference>
<comment type="function">
    <text evidence="5">Produces N-formyl-kynurenine through the oxidation of tryptophan.</text>
</comment>
<keyword evidence="5" id="KW-0560">Oxidoreductase</keyword>
<keyword evidence="7" id="KW-1185">Reference proteome</keyword>
<dbReference type="Proteomes" id="UP000799324">
    <property type="component" value="Unassembled WGS sequence"/>
</dbReference>